<feature type="transmembrane region" description="Helical" evidence="1">
    <location>
        <begin position="9"/>
        <end position="30"/>
    </location>
</feature>
<feature type="transmembrane region" description="Helical" evidence="1">
    <location>
        <begin position="174"/>
        <end position="192"/>
    </location>
</feature>
<evidence type="ECO:0000313" key="2">
    <source>
        <dbReference type="EMBL" id="SDR07563.1"/>
    </source>
</evidence>
<dbReference type="RefSeq" id="WP_074701993.1">
    <property type="nucleotide sequence ID" value="NZ_CP018863.1"/>
</dbReference>
<dbReference type="STRING" id="37928.SAMN04489742_3811"/>
<keyword evidence="1" id="KW-0812">Transmembrane</keyword>
<evidence type="ECO:0000313" key="3">
    <source>
        <dbReference type="Proteomes" id="UP000181917"/>
    </source>
</evidence>
<organism evidence="2 3">
    <name type="scientific">Crystallibacter crystallopoietes</name>
    <dbReference type="NCBI Taxonomy" id="37928"/>
    <lineage>
        <taxon>Bacteria</taxon>
        <taxon>Bacillati</taxon>
        <taxon>Actinomycetota</taxon>
        <taxon>Actinomycetes</taxon>
        <taxon>Micrococcales</taxon>
        <taxon>Micrococcaceae</taxon>
        <taxon>Crystallibacter</taxon>
    </lineage>
</organism>
<dbReference type="AlphaFoldDB" id="A0A1H1G336"/>
<keyword evidence="1" id="KW-0472">Membrane</keyword>
<dbReference type="OrthoDB" id="4953975at2"/>
<feature type="transmembrane region" description="Helical" evidence="1">
    <location>
        <begin position="42"/>
        <end position="63"/>
    </location>
</feature>
<sequence length="197" mass="20683">MTTPPSGPAAARTITAVLPPAVVWAVVLILSPVLEYGLGRMAWWGAGAAFLLCFVPWAIVTWLDKRGELRRGIKRLGLGPLMICTGVLMYGTLRAIQWLDGPLGLAAVIFAIYGGFSLLLIFRRFGPDWTCITYGGAAVILILMAGLPGLIGALLLALGVWAQALLQPARAGRFVVSALAGAAVCGGIYALLEQAVP</sequence>
<keyword evidence="3" id="KW-1185">Reference proteome</keyword>
<feature type="transmembrane region" description="Helical" evidence="1">
    <location>
        <begin position="134"/>
        <end position="162"/>
    </location>
</feature>
<dbReference type="EMBL" id="FNKH01000002">
    <property type="protein sequence ID" value="SDR07563.1"/>
    <property type="molecule type" value="Genomic_DNA"/>
</dbReference>
<accession>A0A1H1G336</accession>
<protein>
    <submittedName>
        <fullName evidence="2">Uncharacterized protein</fullName>
    </submittedName>
</protein>
<keyword evidence="1" id="KW-1133">Transmembrane helix</keyword>
<proteinExistence type="predicted"/>
<name>A0A1H1G336_9MICC</name>
<gene>
    <name evidence="2" type="ORF">SAMN04489742_3811</name>
</gene>
<dbReference type="Proteomes" id="UP000181917">
    <property type="component" value="Unassembled WGS sequence"/>
</dbReference>
<reference evidence="2 3" key="1">
    <citation type="submission" date="2016-10" db="EMBL/GenBank/DDBJ databases">
        <authorList>
            <person name="de Groot N.N."/>
        </authorList>
    </citation>
    <scope>NUCLEOTIDE SEQUENCE [LARGE SCALE GENOMIC DNA]</scope>
    <source>
        <strain evidence="2 3">DSM 20117</strain>
    </source>
</reference>
<dbReference type="KEGG" id="acry:AC20117_20320"/>
<feature type="transmembrane region" description="Helical" evidence="1">
    <location>
        <begin position="75"/>
        <end position="96"/>
    </location>
</feature>
<evidence type="ECO:0000256" key="1">
    <source>
        <dbReference type="SAM" id="Phobius"/>
    </source>
</evidence>
<feature type="transmembrane region" description="Helical" evidence="1">
    <location>
        <begin position="102"/>
        <end position="122"/>
    </location>
</feature>